<dbReference type="PANTHER" id="PTHR40077">
    <property type="entry name" value="MEMBRANE PROTEIN-RELATED"/>
    <property type="match status" value="1"/>
</dbReference>
<sequence>MKYFRMISFIEGMSYLLILSVTLGFISRDYVSMLGMGHGVLFILYVVLSLQVTHKKGWSILVWLLLFVASLVPFAFIAVEVFIRKEMAGSKATAK</sequence>
<evidence type="ECO:0000256" key="3">
    <source>
        <dbReference type="ARBA" id="ARBA00022692"/>
    </source>
</evidence>
<gene>
    <name evidence="8" type="ORF">DKT75_08965</name>
</gene>
<accession>A0A317CDP5</accession>
<keyword evidence="2" id="KW-1003">Cell membrane</keyword>
<dbReference type="EMBL" id="QGKL01000028">
    <property type="protein sequence ID" value="PWQ96507.1"/>
    <property type="molecule type" value="Genomic_DNA"/>
</dbReference>
<dbReference type="AlphaFoldDB" id="A0A317CDP5"/>
<dbReference type="InterPro" id="IPR023845">
    <property type="entry name" value="DUF3817_TM"/>
</dbReference>
<dbReference type="Proteomes" id="UP000245506">
    <property type="component" value="Unassembled WGS sequence"/>
</dbReference>
<keyword evidence="9" id="KW-1185">Reference proteome</keyword>
<feature type="domain" description="DUF3817" evidence="7">
    <location>
        <begin position="2"/>
        <end position="84"/>
    </location>
</feature>
<keyword evidence="3 6" id="KW-0812">Transmembrane</keyword>
<dbReference type="PANTHER" id="PTHR40077:SF1">
    <property type="entry name" value="MEMBRANE PROTEIN"/>
    <property type="match status" value="1"/>
</dbReference>
<evidence type="ECO:0000256" key="4">
    <source>
        <dbReference type="ARBA" id="ARBA00022989"/>
    </source>
</evidence>
<evidence type="ECO:0000313" key="8">
    <source>
        <dbReference type="EMBL" id="PWQ96507.1"/>
    </source>
</evidence>
<evidence type="ECO:0000313" key="9">
    <source>
        <dbReference type="Proteomes" id="UP000245506"/>
    </source>
</evidence>
<evidence type="ECO:0000256" key="1">
    <source>
        <dbReference type="ARBA" id="ARBA00004651"/>
    </source>
</evidence>
<keyword evidence="4 6" id="KW-1133">Transmembrane helix</keyword>
<keyword evidence="5 6" id="KW-0472">Membrane</keyword>
<feature type="transmembrane region" description="Helical" evidence="6">
    <location>
        <begin position="33"/>
        <end position="54"/>
    </location>
</feature>
<dbReference type="NCBIfam" id="TIGR03954">
    <property type="entry name" value="integ_memb_HG"/>
    <property type="match status" value="1"/>
</dbReference>
<evidence type="ECO:0000259" key="7">
    <source>
        <dbReference type="Pfam" id="PF12823"/>
    </source>
</evidence>
<dbReference type="Pfam" id="PF12823">
    <property type="entry name" value="DUF3817"/>
    <property type="match status" value="1"/>
</dbReference>
<evidence type="ECO:0000256" key="6">
    <source>
        <dbReference type="SAM" id="Phobius"/>
    </source>
</evidence>
<name>A0A317CDP5_9GAMM</name>
<feature type="transmembrane region" description="Helical" evidence="6">
    <location>
        <begin position="60"/>
        <end position="83"/>
    </location>
</feature>
<proteinExistence type="predicted"/>
<protein>
    <submittedName>
        <fullName evidence="8">DUF3817 domain-containing protein</fullName>
    </submittedName>
</protein>
<comment type="caution">
    <text evidence="8">The sequence shown here is derived from an EMBL/GenBank/DDBJ whole genome shotgun (WGS) entry which is preliminary data.</text>
</comment>
<comment type="subcellular location">
    <subcellularLocation>
        <location evidence="1">Cell membrane</location>
        <topology evidence="1">Multi-pass membrane protein</topology>
    </subcellularLocation>
</comment>
<dbReference type="GO" id="GO:0005886">
    <property type="term" value="C:plasma membrane"/>
    <property type="evidence" value="ECO:0007669"/>
    <property type="project" value="UniProtKB-SubCell"/>
</dbReference>
<reference evidence="8 9" key="1">
    <citation type="submission" date="2018-05" db="EMBL/GenBank/DDBJ databases">
        <title>Leucothrix arctica sp. nov., isolated from Arctic seawater.</title>
        <authorList>
            <person name="Choi A."/>
            <person name="Baek K."/>
        </authorList>
    </citation>
    <scope>NUCLEOTIDE SEQUENCE [LARGE SCALE GENOMIC DNA]</scope>
    <source>
        <strain evidence="8 9">IMCC9719</strain>
    </source>
</reference>
<evidence type="ECO:0000256" key="5">
    <source>
        <dbReference type="ARBA" id="ARBA00023136"/>
    </source>
</evidence>
<dbReference type="RefSeq" id="WP_109823088.1">
    <property type="nucleotide sequence ID" value="NZ_QGKL01000028.1"/>
</dbReference>
<organism evidence="8 9">
    <name type="scientific">Leucothrix arctica</name>
    <dbReference type="NCBI Taxonomy" id="1481894"/>
    <lineage>
        <taxon>Bacteria</taxon>
        <taxon>Pseudomonadati</taxon>
        <taxon>Pseudomonadota</taxon>
        <taxon>Gammaproteobacteria</taxon>
        <taxon>Thiotrichales</taxon>
        <taxon>Thiotrichaceae</taxon>
        <taxon>Leucothrix</taxon>
    </lineage>
</organism>
<dbReference type="OrthoDB" id="5801636at2"/>
<feature type="transmembrane region" description="Helical" evidence="6">
    <location>
        <begin position="6"/>
        <end position="26"/>
    </location>
</feature>
<evidence type="ECO:0000256" key="2">
    <source>
        <dbReference type="ARBA" id="ARBA00022475"/>
    </source>
</evidence>